<name>A0AAE4GBH4_9BURK</name>
<proteinExistence type="predicted"/>
<dbReference type="InterPro" id="IPR007445">
    <property type="entry name" value="PilO"/>
</dbReference>
<gene>
    <name evidence="1" type="primary">pilO</name>
    <name evidence="1" type="ORF">RJN63_21330</name>
</gene>
<evidence type="ECO:0000313" key="1">
    <source>
        <dbReference type="EMBL" id="MDT0339391.1"/>
    </source>
</evidence>
<protein>
    <submittedName>
        <fullName evidence="1">Type 4a pilus biogenesis protein PilO</fullName>
    </submittedName>
</protein>
<dbReference type="AlphaFoldDB" id="A0AAE4GBH4"/>
<dbReference type="RefSeq" id="WP_310837564.1">
    <property type="nucleotide sequence ID" value="NZ_JAVLSM010000006.1"/>
</dbReference>
<dbReference type="PROSITE" id="PS51257">
    <property type="entry name" value="PROKAR_LIPOPROTEIN"/>
    <property type="match status" value="1"/>
</dbReference>
<dbReference type="EMBL" id="JAVRAA010000013">
    <property type="protein sequence ID" value="MDT0339391.1"/>
    <property type="molecule type" value="Genomic_DNA"/>
</dbReference>
<organism evidence="1">
    <name type="scientific">Herbaspirillum huttiense subsp. nephrolepidis</name>
    <dbReference type="NCBI Taxonomy" id="3075126"/>
    <lineage>
        <taxon>Bacteria</taxon>
        <taxon>Pseudomonadati</taxon>
        <taxon>Pseudomonadota</taxon>
        <taxon>Betaproteobacteria</taxon>
        <taxon>Burkholderiales</taxon>
        <taxon>Oxalobacteraceae</taxon>
        <taxon>Herbaspirillum</taxon>
    </lineage>
</organism>
<accession>A0AAE4GBH4</accession>
<dbReference type="GO" id="GO:0043107">
    <property type="term" value="P:type IV pilus-dependent motility"/>
    <property type="evidence" value="ECO:0007669"/>
    <property type="project" value="InterPro"/>
</dbReference>
<dbReference type="Pfam" id="PF04350">
    <property type="entry name" value="PilO"/>
    <property type="match status" value="1"/>
</dbReference>
<reference evidence="1" key="1">
    <citation type="submission" date="2023-02" db="EMBL/GenBank/DDBJ databases">
        <title>Description of Herbaspirillum huttiense subsp. nephrolepsisexaltata and Herbaspirillum huttiense subsp. lycopersicon.</title>
        <authorList>
            <person name="Poudel M."/>
            <person name="Sharma A."/>
            <person name="Goss E."/>
            <person name="Tapia J.H."/>
            <person name="Harmon C.M."/>
            <person name="Jones J.B."/>
        </authorList>
    </citation>
    <scope>NUCLEOTIDE SEQUENCE</scope>
    <source>
        <strain evidence="1">NC40101</strain>
    </source>
</reference>
<dbReference type="GO" id="GO:0043683">
    <property type="term" value="P:type IV pilus assembly"/>
    <property type="evidence" value="ECO:0007669"/>
    <property type="project" value="InterPro"/>
</dbReference>
<sequence length="195" mass="21270">MNQSRWQTHPAHWPLLPRLALCLLALLACAGSGLLLAVSELDEARRSARQRQQDLRVQYQAALTQLAQLPALQSRERALAVQLAAQQSQLWPAQQLQPELLQAKLARRASECGLTLSSFKPLSGKLAAAIVLRGSHAGMLRFVELVSSLPLPVMVERLDVNVVEQDEQRELQMNASVSALVTASLSGIGTKESVP</sequence>
<comment type="caution">
    <text evidence="1">The sequence shown here is derived from an EMBL/GenBank/DDBJ whole genome shotgun (WGS) entry which is preliminary data.</text>
</comment>